<evidence type="ECO:0000313" key="1">
    <source>
        <dbReference type="EMBL" id="ALJ00075.1"/>
    </source>
</evidence>
<protein>
    <submittedName>
        <fullName evidence="1">Uncharacterized protein</fullName>
    </submittedName>
</protein>
<dbReference type="Proteomes" id="UP000061382">
    <property type="component" value="Chromosome"/>
</dbReference>
<accession>A0A0P0C946</accession>
<dbReference type="KEGG" id="rti:DC20_15215"/>
<evidence type="ECO:0000313" key="2">
    <source>
        <dbReference type="Proteomes" id="UP000061382"/>
    </source>
</evidence>
<dbReference type="OrthoDB" id="875757at2"/>
<dbReference type="AlphaFoldDB" id="A0A0P0C946"/>
<keyword evidence="2" id="KW-1185">Reference proteome</keyword>
<proteinExistence type="predicted"/>
<dbReference type="RefSeq" id="WP_062544616.1">
    <property type="nucleotide sequence ID" value="NZ_CP012643.1"/>
</dbReference>
<organism evidence="1 2">
    <name type="scientific">Rufibacter tibetensis</name>
    <dbReference type="NCBI Taxonomy" id="512763"/>
    <lineage>
        <taxon>Bacteria</taxon>
        <taxon>Pseudomonadati</taxon>
        <taxon>Bacteroidota</taxon>
        <taxon>Cytophagia</taxon>
        <taxon>Cytophagales</taxon>
        <taxon>Hymenobacteraceae</taxon>
        <taxon>Rufibacter</taxon>
    </lineage>
</organism>
<gene>
    <name evidence="1" type="ORF">DC20_15215</name>
</gene>
<sequence>MSLFYSLLQTAKEEEKPVALRANSPDGPKLYLGYLLDHNEETISLKSLSQQGLPNGIVIIRTTDLFGVDFDDIFLRRLEVKEASLRKLYADTAVPAIFHIGNCSIEEILQQAKKEGNIIFLNLYQDLGLYGFIKEVTEAEFLIEVYNSYGQYDGMSVHLIENIKNINWDDEDTRIVRILLDREKTIN</sequence>
<reference evidence="1 2" key="1">
    <citation type="submission" date="2015-08" db="EMBL/GenBank/DDBJ databases">
        <title>Complete genome sequence of Rufibacter tibetensis strain 1351t, a radiation-resistant bacterium from tibet plateau.</title>
        <authorList>
            <person name="Dai J."/>
        </authorList>
    </citation>
    <scope>NUCLEOTIDE SEQUENCE [LARGE SCALE GENOMIC DNA]</scope>
    <source>
        <strain evidence="1 2">1351</strain>
    </source>
</reference>
<dbReference type="EMBL" id="CP012643">
    <property type="protein sequence ID" value="ALJ00075.1"/>
    <property type="molecule type" value="Genomic_DNA"/>
</dbReference>
<name>A0A0P0C946_9BACT</name>
<dbReference type="PATRIC" id="fig|512763.3.peg.3346"/>